<dbReference type="AlphaFoldDB" id="A0A5S4FUY9"/>
<dbReference type="EMBL" id="VCKY01000113">
    <property type="protein sequence ID" value="TMR14130.1"/>
    <property type="molecule type" value="Genomic_DNA"/>
</dbReference>
<evidence type="ECO:0000313" key="1">
    <source>
        <dbReference type="EMBL" id="TMR14130.1"/>
    </source>
</evidence>
<dbReference type="OrthoDB" id="3539980at2"/>
<sequence length="215" mass="24270">MTDALPQDWWHVYDAVDRAEDEVDAKTGTDDLFQALATTDRLVGALPGSAEAHYLRGYVLHLCHVKGQALSGEALSEMRQALRLDPGHQWARFHEIVLCYDAGHYGAVLDAFARLDRAYFDDAGKGWRYVKAIEYRLCCLFRLGLVGEFSAGLPLLVDEYVRTEDDPDLGPERPDVLLALYQEVLAQGETPLRDLLRQELSRLVPGHWVSMEELQ</sequence>
<dbReference type="Proteomes" id="UP000309128">
    <property type="component" value="Unassembled WGS sequence"/>
</dbReference>
<dbReference type="InterPro" id="IPR011990">
    <property type="entry name" value="TPR-like_helical_dom_sf"/>
</dbReference>
<evidence type="ECO:0008006" key="3">
    <source>
        <dbReference type="Google" id="ProtNLM"/>
    </source>
</evidence>
<name>A0A5S4FUY9_9ACTN</name>
<dbReference type="RefSeq" id="WP_138669453.1">
    <property type="nucleotide sequence ID" value="NZ_VCKY01000113.1"/>
</dbReference>
<comment type="caution">
    <text evidence="1">The sequence shown here is derived from an EMBL/GenBank/DDBJ whole genome shotgun (WGS) entry which is preliminary data.</text>
</comment>
<dbReference type="SUPFAM" id="SSF48452">
    <property type="entry name" value="TPR-like"/>
    <property type="match status" value="1"/>
</dbReference>
<reference evidence="1 2" key="1">
    <citation type="submission" date="2019-05" db="EMBL/GenBank/DDBJ databases">
        <title>Draft genome sequence of Nonomuraea turkmeniaca DSM 43926.</title>
        <authorList>
            <person name="Saricaoglu S."/>
            <person name="Isik K."/>
        </authorList>
    </citation>
    <scope>NUCLEOTIDE SEQUENCE [LARGE SCALE GENOMIC DNA]</scope>
    <source>
        <strain evidence="1 2">DSM 43926</strain>
    </source>
</reference>
<dbReference type="Gene3D" id="1.25.40.10">
    <property type="entry name" value="Tetratricopeptide repeat domain"/>
    <property type="match status" value="1"/>
</dbReference>
<proteinExistence type="predicted"/>
<protein>
    <recommendedName>
        <fullName evidence="3">Tetratricopeptide repeat protein</fullName>
    </recommendedName>
</protein>
<evidence type="ECO:0000313" key="2">
    <source>
        <dbReference type="Proteomes" id="UP000309128"/>
    </source>
</evidence>
<organism evidence="1 2">
    <name type="scientific">Nonomuraea turkmeniaca</name>
    <dbReference type="NCBI Taxonomy" id="103838"/>
    <lineage>
        <taxon>Bacteria</taxon>
        <taxon>Bacillati</taxon>
        <taxon>Actinomycetota</taxon>
        <taxon>Actinomycetes</taxon>
        <taxon>Streptosporangiales</taxon>
        <taxon>Streptosporangiaceae</taxon>
        <taxon>Nonomuraea</taxon>
    </lineage>
</organism>
<accession>A0A5S4FUY9</accession>
<gene>
    <name evidence="1" type="ORF">ETD86_29315</name>
</gene>
<keyword evidence="2" id="KW-1185">Reference proteome</keyword>